<dbReference type="STRING" id="1236220.SAMN04488112_10513"/>
<evidence type="ECO:0000256" key="6">
    <source>
        <dbReference type="ARBA" id="ARBA00022989"/>
    </source>
</evidence>
<accession>A0A1G6K0U7</accession>
<name>A0A1G6K0U7_9BACL</name>
<keyword evidence="6 9" id="KW-1133">Transmembrane helix</keyword>
<protein>
    <recommendedName>
        <fullName evidence="9">Quinol oxidase subunit 4</fullName>
        <ecNumber evidence="9">1.10.3.-</ecNumber>
    </recommendedName>
</protein>
<dbReference type="GO" id="GO:0019646">
    <property type="term" value="P:aerobic electron transport chain"/>
    <property type="evidence" value="ECO:0007669"/>
    <property type="project" value="TreeGrafter"/>
</dbReference>
<dbReference type="GO" id="GO:0015078">
    <property type="term" value="F:proton transmembrane transporter activity"/>
    <property type="evidence" value="ECO:0007669"/>
    <property type="project" value="TreeGrafter"/>
</dbReference>
<comment type="function">
    <text evidence="9">Catalyzes quinol oxidation with the concomitant reduction of oxygen to water.</text>
</comment>
<dbReference type="PANTHER" id="PTHR36835">
    <property type="entry name" value="CYTOCHROME BO(3) UBIQUINOL OXIDASE SUBUNIT 4"/>
    <property type="match status" value="1"/>
</dbReference>
<evidence type="ECO:0000313" key="11">
    <source>
        <dbReference type="Proteomes" id="UP000199387"/>
    </source>
</evidence>
<dbReference type="GO" id="GO:0005886">
    <property type="term" value="C:plasma membrane"/>
    <property type="evidence" value="ECO:0007669"/>
    <property type="project" value="UniProtKB-SubCell"/>
</dbReference>
<comment type="catalytic activity">
    <reaction evidence="1 9">
        <text>2 a quinol + O2 = 2 a quinone + 2 H2O</text>
        <dbReference type="Rhea" id="RHEA:55376"/>
        <dbReference type="ChEBI" id="CHEBI:15377"/>
        <dbReference type="ChEBI" id="CHEBI:15379"/>
        <dbReference type="ChEBI" id="CHEBI:24646"/>
        <dbReference type="ChEBI" id="CHEBI:132124"/>
    </reaction>
</comment>
<reference evidence="10 11" key="1">
    <citation type="submission" date="2016-10" db="EMBL/GenBank/DDBJ databases">
        <authorList>
            <person name="de Groot N.N."/>
        </authorList>
    </citation>
    <scope>NUCLEOTIDE SEQUENCE [LARGE SCALE GENOMIC DNA]</scope>
    <source>
        <strain evidence="10 11">DSM 45514</strain>
    </source>
</reference>
<evidence type="ECO:0000256" key="9">
    <source>
        <dbReference type="RuleBase" id="RU367153"/>
    </source>
</evidence>
<dbReference type="EMBL" id="FMZA01000005">
    <property type="protein sequence ID" value="SDC24620.1"/>
    <property type="molecule type" value="Genomic_DNA"/>
</dbReference>
<evidence type="ECO:0000256" key="8">
    <source>
        <dbReference type="ARBA" id="ARBA00023136"/>
    </source>
</evidence>
<evidence type="ECO:0000256" key="5">
    <source>
        <dbReference type="ARBA" id="ARBA00022692"/>
    </source>
</evidence>
<keyword evidence="8 9" id="KW-0472">Membrane</keyword>
<gene>
    <name evidence="10" type="ORF">SAMN04488112_10513</name>
</gene>
<dbReference type="InterPro" id="IPR014250">
    <property type="entry name" value="QoxD"/>
</dbReference>
<comment type="subcellular location">
    <subcellularLocation>
        <location evidence="2 9">Cell membrane</location>
        <topology evidence="2 9">Multi-pass membrane protein</topology>
    </subcellularLocation>
</comment>
<keyword evidence="5 9" id="KW-0812">Transmembrane</keyword>
<dbReference type="PANTHER" id="PTHR36835:SF1">
    <property type="entry name" value="CYTOCHROME BO(3) UBIQUINOL OXIDASE SUBUNIT 4"/>
    <property type="match status" value="1"/>
</dbReference>
<evidence type="ECO:0000256" key="3">
    <source>
        <dbReference type="ARBA" id="ARBA00008079"/>
    </source>
</evidence>
<dbReference type="OrthoDB" id="2375888at2"/>
<evidence type="ECO:0000256" key="1">
    <source>
        <dbReference type="ARBA" id="ARBA00000725"/>
    </source>
</evidence>
<feature type="transmembrane region" description="Helical" evidence="9">
    <location>
        <begin position="41"/>
        <end position="59"/>
    </location>
</feature>
<sequence length="99" mass="10869">MSQQKQASAKHHVAGYAFSLVLTFVALFVALYTSLPASVKLIGIVVLAILQMVVQLIYFMHVTEGSKIYQLLSLGYGIFVAIVVVAGSIWIMLYNTMTQ</sequence>
<comment type="similarity">
    <text evidence="3 9">Belongs to the cytochrome c oxidase bacterial subunit 4 family.</text>
</comment>
<keyword evidence="7 9" id="KW-0560">Oxidoreductase</keyword>
<dbReference type="GO" id="GO:0015990">
    <property type="term" value="P:electron transport coupled proton transport"/>
    <property type="evidence" value="ECO:0007669"/>
    <property type="project" value="TreeGrafter"/>
</dbReference>
<dbReference type="Proteomes" id="UP000199387">
    <property type="component" value="Unassembled WGS sequence"/>
</dbReference>
<dbReference type="InterPro" id="IPR050968">
    <property type="entry name" value="Cytochrome_c_oxidase_bac_sub4"/>
</dbReference>
<evidence type="ECO:0000313" key="10">
    <source>
        <dbReference type="EMBL" id="SDC24620.1"/>
    </source>
</evidence>
<dbReference type="GO" id="GO:0042773">
    <property type="term" value="P:ATP synthesis coupled electron transport"/>
    <property type="evidence" value="ECO:0007669"/>
    <property type="project" value="UniProtKB-UniRule"/>
</dbReference>
<keyword evidence="11" id="KW-1185">Reference proteome</keyword>
<feature type="transmembrane region" description="Helical" evidence="9">
    <location>
        <begin position="71"/>
        <end position="93"/>
    </location>
</feature>
<dbReference type="GO" id="GO:0016682">
    <property type="term" value="F:oxidoreductase activity, acting on diphenols and related substances as donors, oxygen as acceptor"/>
    <property type="evidence" value="ECO:0007669"/>
    <property type="project" value="UniProtKB-UniRule"/>
</dbReference>
<dbReference type="NCBIfam" id="TIGR02901">
    <property type="entry name" value="QoxD"/>
    <property type="match status" value="1"/>
</dbReference>
<dbReference type="GO" id="GO:0009319">
    <property type="term" value="C:cytochrome o ubiquinol oxidase complex"/>
    <property type="evidence" value="ECO:0007669"/>
    <property type="project" value="TreeGrafter"/>
</dbReference>
<evidence type="ECO:0000256" key="4">
    <source>
        <dbReference type="ARBA" id="ARBA00022475"/>
    </source>
</evidence>
<dbReference type="InterPro" id="IPR005171">
    <property type="entry name" value="Cyt_c_oxidase_su4_prok"/>
</dbReference>
<dbReference type="Pfam" id="PF03626">
    <property type="entry name" value="COX4_pro"/>
    <property type="match status" value="1"/>
</dbReference>
<keyword evidence="4 9" id="KW-1003">Cell membrane</keyword>
<dbReference type="RefSeq" id="WP_091567116.1">
    <property type="nucleotide sequence ID" value="NZ_FMZA01000005.1"/>
</dbReference>
<evidence type="ECO:0000256" key="2">
    <source>
        <dbReference type="ARBA" id="ARBA00004651"/>
    </source>
</evidence>
<organism evidence="10 11">
    <name type="scientific">Melghirimyces thermohalophilus</name>
    <dbReference type="NCBI Taxonomy" id="1236220"/>
    <lineage>
        <taxon>Bacteria</taxon>
        <taxon>Bacillati</taxon>
        <taxon>Bacillota</taxon>
        <taxon>Bacilli</taxon>
        <taxon>Bacillales</taxon>
        <taxon>Thermoactinomycetaceae</taxon>
        <taxon>Melghirimyces</taxon>
    </lineage>
</organism>
<evidence type="ECO:0000256" key="7">
    <source>
        <dbReference type="ARBA" id="ARBA00023002"/>
    </source>
</evidence>
<dbReference type="GO" id="GO:0009486">
    <property type="term" value="F:cytochrome bo3 ubiquinol oxidase activity"/>
    <property type="evidence" value="ECO:0007669"/>
    <property type="project" value="TreeGrafter"/>
</dbReference>
<dbReference type="EC" id="1.10.3.-" evidence="9"/>
<proteinExistence type="inferred from homology"/>
<dbReference type="AlphaFoldDB" id="A0A1G6K0U7"/>
<feature type="transmembrane region" description="Helical" evidence="9">
    <location>
        <begin position="12"/>
        <end position="35"/>
    </location>
</feature>